<dbReference type="Pfam" id="PF00400">
    <property type="entry name" value="WD40"/>
    <property type="match status" value="9"/>
</dbReference>
<feature type="repeat" description="WD" evidence="5">
    <location>
        <begin position="635"/>
        <end position="676"/>
    </location>
</feature>
<dbReference type="InterPro" id="IPR013934">
    <property type="entry name" value="Utp13_C"/>
</dbReference>
<dbReference type="GO" id="GO:0034511">
    <property type="term" value="F:U3 snoRNA binding"/>
    <property type="evidence" value="ECO:0007669"/>
    <property type="project" value="TreeGrafter"/>
</dbReference>
<comment type="subcellular location">
    <subcellularLocation>
        <location evidence="1">Nucleus</location>
        <location evidence="1">Nucleolus</location>
    </subcellularLocation>
</comment>
<sequence length="823" mass="91043">MDGPGKRKAPTATVRSEYEVESKLKPFYTGGRVSVCRSKKLAACACGEEVTILCLETGKVKQTIPGDSALVSSVCLSENGRDVFIASRSLQCSQWDLETQRCTRRFKGHKAPILHMCIDSQGLYLCTAGADNAVKVWDIQEGYLTHSFKGHQGVVLFSAFHPHPKRYHLYTCGDDTTVKVWDLKSKKCLATLKAHLSTVTSLSLSPCGEFLLSCGQDSMAHIWSVQSLKKVSSIPLNEVTNSAVFLASKDMVLHSRNSEESTAGTKPSCYFVTVGQSGKVRFWNPKKFLCEHEFGVDDTCEKEGGCLDFVVVDNSTILCTTLDCRILTYQLKDEIEAFSDSLDTRRPDAFWKGLITGSEQLVGNNEQITDLCFLGPKHLVIATNSQYIRVYDAETFACLSSCAGHTDIVLALQAFEISPERYLVASGGKDNTLLVWDSTLSVDALCCGKAEGHFSAIECLAFPAKVAGKTVDYVCSGDGDGFIKLWDMSWFSPSRKEKEAHSMTTLSTTAGHEKDVNTVAFSPDNKLICTGSQDKLAKLWSVPSLAPVRTFRGHSRGIWSVCFSPIDQIVCTASGDKTLRLWSIQDGTCLRSFQGHTSSVLKVCYISFGVQVISTGADGLVKVWNVSSAECVNTFDSHEDKIWALSVCDQGENFASGSGDGEVFVWKDHTDQKALEERRAEADLIKKKQKISDAVYRGSYTSAFRLALDLKYPGQLHRIITQAMKSEETEAAEAFWGEVVESLSDEDIKECFRYASDWNTNSKLYLCSQLLQHNIFSRVHPDRLSAISGLADVWNALTAYSQRHSKRIDTLRRSTYMLDYALK</sequence>
<evidence type="ECO:0000256" key="5">
    <source>
        <dbReference type="PROSITE-ProRule" id="PRU00221"/>
    </source>
</evidence>
<gene>
    <name evidence="7" type="ORF">A3770_04p30820</name>
</gene>
<dbReference type="GO" id="GO:0000472">
    <property type="term" value="P:endonucleolytic cleavage to generate mature 5'-end of SSU-rRNA from (SSU-rRNA, 5.8S rRNA, LSU-rRNA)"/>
    <property type="evidence" value="ECO:0007669"/>
    <property type="project" value="TreeGrafter"/>
</dbReference>
<dbReference type="SUPFAM" id="SSF50998">
    <property type="entry name" value="Quinoprotein alcohol dehydrogenase-like"/>
    <property type="match status" value="2"/>
</dbReference>
<dbReference type="PANTHER" id="PTHR19854">
    <property type="entry name" value="TRANSDUCIN BETA-LIKE 3"/>
    <property type="match status" value="1"/>
</dbReference>
<organism evidence="7 8">
    <name type="scientific">Chloropicon primus</name>
    <dbReference type="NCBI Taxonomy" id="1764295"/>
    <lineage>
        <taxon>Eukaryota</taxon>
        <taxon>Viridiplantae</taxon>
        <taxon>Chlorophyta</taxon>
        <taxon>Chloropicophyceae</taxon>
        <taxon>Chloropicales</taxon>
        <taxon>Chloropicaceae</taxon>
        <taxon>Chloropicon</taxon>
    </lineage>
</organism>
<dbReference type="Proteomes" id="UP000316726">
    <property type="component" value="Chromosome 4"/>
</dbReference>
<keyword evidence="2 5" id="KW-0853">WD repeat</keyword>
<evidence type="ECO:0000256" key="2">
    <source>
        <dbReference type="ARBA" id="ARBA00022574"/>
    </source>
</evidence>
<feature type="repeat" description="WD" evidence="5">
    <location>
        <begin position="593"/>
        <end position="634"/>
    </location>
</feature>
<keyword evidence="3" id="KW-0677">Repeat</keyword>
<dbReference type="InterPro" id="IPR015943">
    <property type="entry name" value="WD40/YVTN_repeat-like_dom_sf"/>
</dbReference>
<protein>
    <submittedName>
        <fullName evidence="7">WD40 repeat domain-containing protein</fullName>
    </submittedName>
</protein>
<dbReference type="InterPro" id="IPR011047">
    <property type="entry name" value="Quinoprotein_ADH-like_sf"/>
</dbReference>
<feature type="repeat" description="WD" evidence="5">
    <location>
        <begin position="412"/>
        <end position="437"/>
    </location>
</feature>
<dbReference type="InterPro" id="IPR036322">
    <property type="entry name" value="WD40_repeat_dom_sf"/>
</dbReference>
<name>A0A5B8MKH0_9CHLO</name>
<dbReference type="PROSITE" id="PS50082">
    <property type="entry name" value="WD_REPEATS_2"/>
    <property type="match status" value="8"/>
</dbReference>
<dbReference type="PRINTS" id="PR00320">
    <property type="entry name" value="GPROTEINBRPT"/>
</dbReference>
<accession>A0A5B8MKH0</accession>
<dbReference type="GO" id="GO:0030686">
    <property type="term" value="C:90S preribosome"/>
    <property type="evidence" value="ECO:0007669"/>
    <property type="project" value="TreeGrafter"/>
</dbReference>
<dbReference type="PANTHER" id="PTHR19854:SF15">
    <property type="entry name" value="TRANSDUCIN BETA-LIKE PROTEIN 3"/>
    <property type="match status" value="1"/>
</dbReference>
<evidence type="ECO:0000313" key="8">
    <source>
        <dbReference type="Proteomes" id="UP000316726"/>
    </source>
</evidence>
<keyword evidence="4" id="KW-0539">Nucleus</keyword>
<feature type="repeat" description="WD" evidence="5">
    <location>
        <begin position="192"/>
        <end position="233"/>
    </location>
</feature>
<evidence type="ECO:0000256" key="3">
    <source>
        <dbReference type="ARBA" id="ARBA00022737"/>
    </source>
</evidence>
<dbReference type="Gene3D" id="2.130.10.10">
    <property type="entry name" value="YVTN repeat-like/Quinoprotein amine dehydrogenase"/>
    <property type="match status" value="3"/>
</dbReference>
<dbReference type="GO" id="GO:0032040">
    <property type="term" value="C:small-subunit processome"/>
    <property type="evidence" value="ECO:0007669"/>
    <property type="project" value="InterPro"/>
</dbReference>
<feature type="repeat" description="WD" evidence="5">
    <location>
        <begin position="551"/>
        <end position="592"/>
    </location>
</feature>
<feature type="domain" description="U3 small nucleolar RNA-associated protein 13 C-terminal" evidence="6">
    <location>
        <begin position="688"/>
        <end position="823"/>
    </location>
</feature>
<dbReference type="PROSITE" id="PS00678">
    <property type="entry name" value="WD_REPEATS_1"/>
    <property type="match status" value="4"/>
</dbReference>
<evidence type="ECO:0000313" key="7">
    <source>
        <dbReference type="EMBL" id="QDZ20564.1"/>
    </source>
</evidence>
<dbReference type="PROSITE" id="PS50294">
    <property type="entry name" value="WD_REPEATS_REGION"/>
    <property type="match status" value="7"/>
</dbReference>
<dbReference type="GO" id="GO:0000480">
    <property type="term" value="P:endonucleolytic cleavage in 5'-ETS of tricistronic rRNA transcript (SSU-rRNA, 5.8S rRNA, LSU-rRNA)"/>
    <property type="evidence" value="ECO:0007669"/>
    <property type="project" value="TreeGrafter"/>
</dbReference>
<keyword evidence="8" id="KW-1185">Reference proteome</keyword>
<dbReference type="InterPro" id="IPR001680">
    <property type="entry name" value="WD40_rpt"/>
</dbReference>
<feature type="repeat" description="WD" evidence="5">
    <location>
        <begin position="509"/>
        <end position="550"/>
    </location>
</feature>
<proteinExistence type="predicted"/>
<dbReference type="SMART" id="SM00320">
    <property type="entry name" value="WD40"/>
    <property type="match status" value="12"/>
</dbReference>
<feature type="repeat" description="WD" evidence="5">
    <location>
        <begin position="148"/>
        <end position="191"/>
    </location>
</feature>
<dbReference type="InterPro" id="IPR019775">
    <property type="entry name" value="WD40_repeat_CS"/>
</dbReference>
<dbReference type="Pfam" id="PF08625">
    <property type="entry name" value="Utp13"/>
    <property type="match status" value="1"/>
</dbReference>
<evidence type="ECO:0000256" key="1">
    <source>
        <dbReference type="ARBA" id="ARBA00004604"/>
    </source>
</evidence>
<evidence type="ECO:0000256" key="4">
    <source>
        <dbReference type="ARBA" id="ARBA00023242"/>
    </source>
</evidence>
<feature type="repeat" description="WD" evidence="5">
    <location>
        <begin position="106"/>
        <end position="147"/>
    </location>
</feature>
<dbReference type="SUPFAM" id="SSF50978">
    <property type="entry name" value="WD40 repeat-like"/>
    <property type="match status" value="1"/>
</dbReference>
<dbReference type="STRING" id="1764295.A0A5B8MKH0"/>
<dbReference type="EMBL" id="CP031037">
    <property type="protein sequence ID" value="QDZ20564.1"/>
    <property type="molecule type" value="Genomic_DNA"/>
</dbReference>
<reference evidence="7 8" key="1">
    <citation type="submission" date="2018-07" db="EMBL/GenBank/DDBJ databases">
        <title>The complete nuclear genome of the prasinophyte Chloropicon primus (CCMP1205).</title>
        <authorList>
            <person name="Pombert J.-F."/>
            <person name="Otis C."/>
            <person name="Turmel M."/>
            <person name="Lemieux C."/>
        </authorList>
    </citation>
    <scope>NUCLEOTIDE SEQUENCE [LARGE SCALE GENOMIC DNA]</scope>
    <source>
        <strain evidence="7 8">CCMP1205</strain>
    </source>
</reference>
<dbReference type="CDD" id="cd00200">
    <property type="entry name" value="WD40"/>
    <property type="match status" value="2"/>
</dbReference>
<dbReference type="AlphaFoldDB" id="A0A5B8MKH0"/>
<dbReference type="InterPro" id="IPR020472">
    <property type="entry name" value="WD40_PAC1"/>
</dbReference>
<dbReference type="OrthoDB" id="5414888at2759"/>
<evidence type="ECO:0000259" key="6">
    <source>
        <dbReference type="Pfam" id="PF08625"/>
    </source>
</evidence>